<comment type="subunit">
    <text evidence="4">Interacts with COX5B; this interaction may contribute to localize PYROXD2 to the inner face of the inner mitochondrial membrane.</text>
</comment>
<dbReference type="GO" id="GO:0005759">
    <property type="term" value="C:mitochondrial matrix"/>
    <property type="evidence" value="ECO:0007669"/>
    <property type="project" value="UniProtKB-SubCell"/>
</dbReference>
<dbReference type="InterPro" id="IPR002937">
    <property type="entry name" value="Amino_oxidase"/>
</dbReference>
<feature type="domain" description="Amine oxidase" evidence="6">
    <location>
        <begin position="30"/>
        <end position="525"/>
    </location>
</feature>
<reference evidence="7 8" key="1">
    <citation type="journal article" date="2020" name="BMC Genomics">
        <title>Correction to: Identification and distribution of gene clusters required for synthesis of sphingolipid metabolism inhibitors in diverse species of the filamentous fungus Fusarium.</title>
        <authorList>
            <person name="Kim H.S."/>
            <person name="Lohmar J.M."/>
            <person name="Busman M."/>
            <person name="Brown D.W."/>
            <person name="Naumann T.A."/>
            <person name="Divon H.H."/>
            <person name="Lysoe E."/>
            <person name="Uhlig S."/>
            <person name="Proctor R.H."/>
        </authorList>
    </citation>
    <scope>NUCLEOTIDE SEQUENCE [LARGE SCALE GENOMIC DNA]</scope>
    <source>
        <strain evidence="7 8">NRRL 25214</strain>
    </source>
</reference>
<proteinExistence type="inferred from homology"/>
<evidence type="ECO:0000259" key="6">
    <source>
        <dbReference type="Pfam" id="PF01593"/>
    </source>
</evidence>
<dbReference type="InterPro" id="IPR036188">
    <property type="entry name" value="FAD/NAD-bd_sf"/>
</dbReference>
<organism evidence="7 8">
    <name type="scientific">Fusarium anthophilum</name>
    <dbReference type="NCBI Taxonomy" id="48485"/>
    <lineage>
        <taxon>Eukaryota</taxon>
        <taxon>Fungi</taxon>
        <taxon>Dikarya</taxon>
        <taxon>Ascomycota</taxon>
        <taxon>Pezizomycotina</taxon>
        <taxon>Sordariomycetes</taxon>
        <taxon>Hypocreomycetidae</taxon>
        <taxon>Hypocreales</taxon>
        <taxon>Nectriaceae</taxon>
        <taxon>Fusarium</taxon>
        <taxon>Fusarium fujikuroi species complex</taxon>
    </lineage>
</organism>
<evidence type="ECO:0000256" key="3">
    <source>
        <dbReference type="ARBA" id="ARBA00037217"/>
    </source>
</evidence>
<gene>
    <name evidence="7" type="ORF">FANTH_11692</name>
</gene>
<comment type="function">
    <text evidence="3">Probable oxidoreductase that may play a role as regulator of mitochondrial function.</text>
</comment>
<keyword evidence="8" id="KW-1185">Reference proteome</keyword>
<dbReference type="EMBL" id="JABEVY010000350">
    <property type="protein sequence ID" value="KAF5235500.1"/>
    <property type="molecule type" value="Genomic_DNA"/>
</dbReference>
<dbReference type="Pfam" id="PF01593">
    <property type="entry name" value="Amino_oxidase"/>
    <property type="match status" value="1"/>
</dbReference>
<accession>A0A8H4YX81</accession>
<comment type="subcellular location">
    <subcellularLocation>
        <location evidence="1">Mitochondrion matrix</location>
    </subcellularLocation>
</comment>
<evidence type="ECO:0000256" key="5">
    <source>
        <dbReference type="ARBA" id="ARBA00040298"/>
    </source>
</evidence>
<dbReference type="AlphaFoldDB" id="A0A8H4YX81"/>
<dbReference type="PANTHER" id="PTHR10668:SF103">
    <property type="entry name" value="PYRIDINE NUCLEOTIDE-DISULFIDE OXIDOREDUCTASE DOMAIN-CONTAINING PROTEIN 2"/>
    <property type="match status" value="1"/>
</dbReference>
<comment type="caution">
    <text evidence="7">The sequence shown here is derived from an EMBL/GenBank/DDBJ whole genome shotgun (WGS) entry which is preliminary data.</text>
</comment>
<evidence type="ECO:0000313" key="7">
    <source>
        <dbReference type="EMBL" id="KAF5235500.1"/>
    </source>
</evidence>
<evidence type="ECO:0000256" key="1">
    <source>
        <dbReference type="ARBA" id="ARBA00004305"/>
    </source>
</evidence>
<dbReference type="GO" id="GO:0016491">
    <property type="term" value="F:oxidoreductase activity"/>
    <property type="evidence" value="ECO:0007669"/>
    <property type="project" value="InterPro"/>
</dbReference>
<dbReference type="Proteomes" id="UP000573603">
    <property type="component" value="Unassembled WGS sequence"/>
</dbReference>
<protein>
    <recommendedName>
        <fullName evidence="5">Pyridine nucleotide-disulfide oxidoreductase domain-containing protein 2</fullName>
    </recommendedName>
</protein>
<evidence type="ECO:0000313" key="8">
    <source>
        <dbReference type="Proteomes" id="UP000573603"/>
    </source>
</evidence>
<evidence type="ECO:0000256" key="2">
    <source>
        <dbReference type="ARBA" id="ARBA00006046"/>
    </source>
</evidence>
<dbReference type="PANTHER" id="PTHR10668">
    <property type="entry name" value="PHYTOENE DEHYDROGENASE"/>
    <property type="match status" value="1"/>
</dbReference>
<dbReference type="SUPFAM" id="SSF51905">
    <property type="entry name" value="FAD/NAD(P)-binding domain"/>
    <property type="match status" value="1"/>
</dbReference>
<dbReference type="Gene3D" id="3.50.50.60">
    <property type="entry name" value="FAD/NAD(P)-binding domain"/>
    <property type="match status" value="2"/>
</dbReference>
<comment type="similarity">
    <text evidence="2">Belongs to the carotenoid/retinoid oxidoreductase family.</text>
</comment>
<sequence>MDYDYSKLGRLSSSTESEFDIIVVGSGHNGLIAAAYLAKAGKKVLVLERQAYPGGGVASLPMAEAGYSSERHSAIHQMILANPLITNDELQLQYKYGLRYLPLEPAYAIIFEDGVLPFYQDLKRTVDTITEFSNMAEGQAYLEFATLACKFVELSMPSMFVPPSTDSVDLSSHPDVAKAIEFAGKSSSLDVIEQYFKDPTVKVAILRFVTEVQLAHPKTLGTGIMAYMAIGLVHLYGLAVPQGGGTAFTAAVIRAIEAHGGELRLSTEVTKIVTESGRAVGVRTRAGEIRAREAVVAQIHPHMIDRMVDGLDPAVTIAAKNTRISEYSLLVVHAALETPLKFKAGSVANRVVMNTICPGSIDLLLKNYDSLARGEIPDDLVIGATIITNGDSSRVPTGKSLLHAVVMVRTDNAGVGFHGWDNIKDEVAYKAFRYISKYTTDFTPNQIRAYHVVTPQDHESDSPSFQGGDICGLSMAVDQMGATRPTPALAQYRVPGVKGLYLAGPFMHPGGGVWGSGRPVAMRVLEDMGIYFATIIQQDDEALTRSRSRI</sequence>
<name>A0A8H4YX81_9HYPO</name>
<evidence type="ECO:0000256" key="4">
    <source>
        <dbReference type="ARBA" id="ARBA00038825"/>
    </source>
</evidence>